<dbReference type="OrthoDB" id="10034502at2759"/>
<dbReference type="eggNOG" id="KOG4840">
    <property type="taxonomic scope" value="Eukaryota"/>
</dbReference>
<dbReference type="Proteomes" id="UP000000689">
    <property type="component" value="Chromosome 5"/>
</dbReference>
<dbReference type="AlphaFoldDB" id="G0WB19"/>
<dbReference type="HOGENOM" id="CLU_049633_3_0_1"/>
<dbReference type="InterPro" id="IPR029058">
    <property type="entry name" value="AB_hydrolase_fold"/>
</dbReference>
<organism evidence="1 2">
    <name type="scientific">Naumovozyma dairenensis (strain ATCC 10597 / BCRC 20456 / CBS 421 / NBRC 0211 / NRRL Y-12639)</name>
    <name type="common">Saccharomyces dairenensis</name>
    <dbReference type="NCBI Taxonomy" id="1071378"/>
    <lineage>
        <taxon>Eukaryota</taxon>
        <taxon>Fungi</taxon>
        <taxon>Dikarya</taxon>
        <taxon>Ascomycota</taxon>
        <taxon>Saccharomycotina</taxon>
        <taxon>Saccharomycetes</taxon>
        <taxon>Saccharomycetales</taxon>
        <taxon>Saccharomycetaceae</taxon>
        <taxon>Naumovozyma</taxon>
    </lineage>
</organism>
<dbReference type="EMBL" id="HE580271">
    <property type="protein sequence ID" value="CCD24939.1"/>
    <property type="molecule type" value="Genomic_DNA"/>
</dbReference>
<name>G0WB19_NAUDC</name>
<reference evidence="1 2" key="1">
    <citation type="journal article" date="2011" name="Proc. Natl. Acad. Sci. U.S.A.">
        <title>Evolutionary erosion of yeast sex chromosomes by mating-type switching accidents.</title>
        <authorList>
            <person name="Gordon J.L."/>
            <person name="Armisen D."/>
            <person name="Proux-Wera E."/>
            <person name="Oheigeartaigh S.S."/>
            <person name="Byrne K.P."/>
            <person name="Wolfe K.H."/>
        </authorList>
    </citation>
    <scope>NUCLEOTIDE SEQUENCE [LARGE SCALE GENOMIC DNA]</scope>
    <source>
        <strain evidence="2">ATCC 10597 / BCRC 20456 / CBS 421 / NBRC 0211 / NRRL Y-12639</strain>
    </source>
</reference>
<dbReference type="SUPFAM" id="SSF53474">
    <property type="entry name" value="alpha/beta-Hydrolases"/>
    <property type="match status" value="1"/>
</dbReference>
<evidence type="ECO:0000313" key="1">
    <source>
        <dbReference type="EMBL" id="CCD24939.1"/>
    </source>
</evidence>
<dbReference type="PANTHER" id="PTHR31591">
    <property type="entry name" value="UPF0613 PROTEIN PB24D3.06C"/>
    <property type="match status" value="1"/>
</dbReference>
<dbReference type="InterPro" id="IPR013744">
    <property type="entry name" value="SidJ"/>
</dbReference>
<accession>G0WB19</accession>
<dbReference type="Gene3D" id="3.40.50.1820">
    <property type="entry name" value="alpha/beta hydrolase"/>
    <property type="match status" value="1"/>
</dbReference>
<dbReference type="OMA" id="PPWVNKE"/>
<sequence length="287" mass="32238">MAFKGTLHQYDSTHVAFEFTPTDMKNVLIMIGGMTDGLATVPYVTKLPQVMEPLGYSVINIQMSSSFKGFGISSLDKDIKEIKELVKYLKSEKGGSREKIIIMGHSTGAQDVMHFLLHYPDLVDAGILQGSCSDRESFDPSVDPKILKELNQFALNMVKQGKGDELLGSQFSKHIIDTPITAYRWCSLFTRGGDDDYFSSDLDDETFKGTFGKIRKPFLVAYSGKDQFVPESVDKLALLKRWENVSDPKYWSKNTGIVEGASHFVEDHEPQLQLFQMITSFAKEFSL</sequence>
<gene>
    <name evidence="1" type="primary">NDAI0E01230</name>
    <name evidence="1" type="ordered locus">NDAI_0E01230</name>
</gene>
<keyword evidence="2" id="KW-1185">Reference proteome</keyword>
<evidence type="ECO:0000313" key="2">
    <source>
        <dbReference type="Proteomes" id="UP000000689"/>
    </source>
</evidence>
<protein>
    <submittedName>
        <fullName evidence="1">Uncharacterized protein</fullName>
    </submittedName>
</protein>
<dbReference type="Pfam" id="PF08538">
    <property type="entry name" value="DUF1749"/>
    <property type="match status" value="1"/>
</dbReference>
<dbReference type="PANTHER" id="PTHR31591:SF1">
    <property type="entry name" value="UPF0613 PROTEIN PB24D3.06C"/>
    <property type="match status" value="1"/>
</dbReference>
<dbReference type="RefSeq" id="XP_003670182.1">
    <property type="nucleotide sequence ID" value="XM_003670134.1"/>
</dbReference>
<dbReference type="GeneID" id="11498829"/>
<proteinExistence type="predicted"/>
<dbReference type="KEGG" id="ndi:NDAI_0E01230"/>